<keyword evidence="1" id="KW-1133">Transmembrane helix</keyword>
<sequence length="192" mass="22256">MIQTVICIGLIEEEYMSTEAEKQNEEQKAPRRWRWIGSGLFILSVFSFALVYAFSSGPADALLYIDTSTTSNEKLDCKVSIENFSPCIAEIYRMQPLPDGTIYKHTMSEMYLDSPPFSNRLEAFFERSPGIIWRVGSSHFFTSDNEWFVKKGDQIWLLKGEPIKLLSYVQHSENPEDKESQVIELFIRIFEK</sequence>
<dbReference type="EMBL" id="CP036281">
    <property type="protein sequence ID" value="QDU79213.1"/>
    <property type="molecule type" value="Genomic_DNA"/>
</dbReference>
<gene>
    <name evidence="2" type="ORF">Pla110_09180</name>
</gene>
<keyword evidence="1" id="KW-0812">Transmembrane</keyword>
<feature type="transmembrane region" description="Helical" evidence="1">
    <location>
        <begin position="35"/>
        <end position="54"/>
    </location>
</feature>
<dbReference type="KEGG" id="plon:Pla110_09180"/>
<proteinExistence type="predicted"/>
<keyword evidence="1" id="KW-0472">Membrane</keyword>
<evidence type="ECO:0000313" key="2">
    <source>
        <dbReference type="EMBL" id="QDU79213.1"/>
    </source>
</evidence>
<evidence type="ECO:0000256" key="1">
    <source>
        <dbReference type="SAM" id="Phobius"/>
    </source>
</evidence>
<reference evidence="2 3" key="1">
    <citation type="submission" date="2019-02" db="EMBL/GenBank/DDBJ databases">
        <title>Deep-cultivation of Planctomycetes and their phenomic and genomic characterization uncovers novel biology.</title>
        <authorList>
            <person name="Wiegand S."/>
            <person name="Jogler M."/>
            <person name="Boedeker C."/>
            <person name="Pinto D."/>
            <person name="Vollmers J."/>
            <person name="Rivas-Marin E."/>
            <person name="Kohn T."/>
            <person name="Peeters S.H."/>
            <person name="Heuer A."/>
            <person name="Rast P."/>
            <person name="Oberbeckmann S."/>
            <person name="Bunk B."/>
            <person name="Jeske O."/>
            <person name="Meyerdierks A."/>
            <person name="Storesund J.E."/>
            <person name="Kallscheuer N."/>
            <person name="Luecker S."/>
            <person name="Lage O.M."/>
            <person name="Pohl T."/>
            <person name="Merkel B.J."/>
            <person name="Hornburger P."/>
            <person name="Mueller R.-W."/>
            <person name="Bruemmer F."/>
            <person name="Labrenz M."/>
            <person name="Spormann A.M."/>
            <person name="Op den Camp H."/>
            <person name="Overmann J."/>
            <person name="Amann R."/>
            <person name="Jetten M.S.M."/>
            <person name="Mascher T."/>
            <person name="Medema M.H."/>
            <person name="Devos D.P."/>
            <person name="Kaster A.-K."/>
            <person name="Ovreas L."/>
            <person name="Rohde M."/>
            <person name="Galperin M.Y."/>
            <person name="Jogler C."/>
        </authorList>
    </citation>
    <scope>NUCLEOTIDE SEQUENCE [LARGE SCALE GENOMIC DNA]</scope>
    <source>
        <strain evidence="2 3">Pla110</strain>
    </source>
</reference>
<name>A0A518CJ05_9PLAN</name>
<evidence type="ECO:0000313" key="3">
    <source>
        <dbReference type="Proteomes" id="UP000317178"/>
    </source>
</evidence>
<dbReference type="AlphaFoldDB" id="A0A518CJ05"/>
<organism evidence="2 3">
    <name type="scientific">Polystyrenella longa</name>
    <dbReference type="NCBI Taxonomy" id="2528007"/>
    <lineage>
        <taxon>Bacteria</taxon>
        <taxon>Pseudomonadati</taxon>
        <taxon>Planctomycetota</taxon>
        <taxon>Planctomycetia</taxon>
        <taxon>Planctomycetales</taxon>
        <taxon>Planctomycetaceae</taxon>
        <taxon>Polystyrenella</taxon>
    </lineage>
</organism>
<keyword evidence="3" id="KW-1185">Reference proteome</keyword>
<protein>
    <submittedName>
        <fullName evidence="2">Uncharacterized protein</fullName>
    </submittedName>
</protein>
<accession>A0A518CJ05</accession>
<dbReference type="Proteomes" id="UP000317178">
    <property type="component" value="Chromosome"/>
</dbReference>